<organism evidence="1 2">
    <name type="scientific">Coccidioides immitis RMSCC 2394</name>
    <dbReference type="NCBI Taxonomy" id="404692"/>
    <lineage>
        <taxon>Eukaryota</taxon>
        <taxon>Fungi</taxon>
        <taxon>Dikarya</taxon>
        <taxon>Ascomycota</taxon>
        <taxon>Pezizomycotina</taxon>
        <taxon>Eurotiomycetes</taxon>
        <taxon>Eurotiomycetidae</taxon>
        <taxon>Onygenales</taxon>
        <taxon>Onygenaceae</taxon>
        <taxon>Coccidioides</taxon>
    </lineage>
</organism>
<dbReference type="Proteomes" id="UP000054565">
    <property type="component" value="Unassembled WGS sequence"/>
</dbReference>
<sequence>MELDSFEKVYYPLKARRAKQVLLAENFRGLGLGFLAFPNCDFEIFSAAYSGELELTSPVNFDLPDGCFYSGFLVIPINPSGQLTFRKAIGSRILSSYFEDTTWIRRAR</sequence>
<accession>A0A0J6YB12</accession>
<evidence type="ECO:0000313" key="1">
    <source>
        <dbReference type="EMBL" id="KMP05921.1"/>
    </source>
</evidence>
<proteinExistence type="predicted"/>
<dbReference type="AlphaFoldDB" id="A0A0J6YB12"/>
<reference evidence="2" key="1">
    <citation type="journal article" date="2010" name="Genome Res.">
        <title>Population genomic sequencing of Coccidioides fungi reveals recent hybridization and transposon control.</title>
        <authorList>
            <person name="Neafsey D.E."/>
            <person name="Barker B.M."/>
            <person name="Sharpton T.J."/>
            <person name="Stajich J.E."/>
            <person name="Park D.J."/>
            <person name="Whiston E."/>
            <person name="Hung C.-Y."/>
            <person name="McMahan C."/>
            <person name="White J."/>
            <person name="Sykes S."/>
            <person name="Heiman D."/>
            <person name="Young S."/>
            <person name="Zeng Q."/>
            <person name="Abouelleil A."/>
            <person name="Aftuck L."/>
            <person name="Bessette D."/>
            <person name="Brown A."/>
            <person name="FitzGerald M."/>
            <person name="Lui A."/>
            <person name="Macdonald J.P."/>
            <person name="Priest M."/>
            <person name="Orbach M.J."/>
            <person name="Galgiani J.N."/>
            <person name="Kirkland T.N."/>
            <person name="Cole G.T."/>
            <person name="Birren B.W."/>
            <person name="Henn M.R."/>
            <person name="Taylor J.W."/>
            <person name="Rounsley S.D."/>
        </authorList>
    </citation>
    <scope>NUCLEOTIDE SEQUENCE [LARGE SCALE GENOMIC DNA]</scope>
    <source>
        <strain evidence="2">RMSCC 2394</strain>
    </source>
</reference>
<evidence type="ECO:0000313" key="2">
    <source>
        <dbReference type="Proteomes" id="UP000054565"/>
    </source>
</evidence>
<protein>
    <submittedName>
        <fullName evidence="1">Uncharacterized protein</fullName>
    </submittedName>
</protein>
<name>A0A0J6YB12_COCIT</name>
<gene>
    <name evidence="1" type="ORF">CIRG_05602</name>
</gene>
<dbReference type="EMBL" id="DS028096">
    <property type="protein sequence ID" value="KMP05921.1"/>
    <property type="molecule type" value="Genomic_DNA"/>
</dbReference>